<gene>
    <name evidence="2" type="ORF">Tci_895227</name>
</gene>
<sequence length="154" mass="16494">MSTLAVAGVSSAKLMVKAFVKHYRPLGRIGYGVEAVLAGGYFLALNHYIVRKLDAGGGVGTRAPALAVGRQRRGGTKYFTVLERWTAVGDGYVGEAYALRYGAFGAGLRGHNLRLRHGSRKKGSRKGYGGGQMHGNFGHFSGERKGVERPKIAK</sequence>
<reference evidence="2" key="1">
    <citation type="journal article" date="2019" name="Sci. Rep.">
        <title>Draft genome of Tanacetum cinerariifolium, the natural source of mosquito coil.</title>
        <authorList>
            <person name="Yamashiro T."/>
            <person name="Shiraishi A."/>
            <person name="Satake H."/>
            <person name="Nakayama K."/>
        </authorList>
    </citation>
    <scope>NUCLEOTIDE SEQUENCE</scope>
</reference>
<dbReference type="AlphaFoldDB" id="A0A699UPD2"/>
<accession>A0A699UPD2</accession>
<proteinExistence type="predicted"/>
<comment type="caution">
    <text evidence="2">The sequence shown here is derived from an EMBL/GenBank/DDBJ whole genome shotgun (WGS) entry which is preliminary data.</text>
</comment>
<protein>
    <submittedName>
        <fullName evidence="2">Uncharacterized protein</fullName>
    </submittedName>
</protein>
<name>A0A699UPD2_TANCI</name>
<dbReference type="EMBL" id="BKCJ011343488">
    <property type="protein sequence ID" value="GFD23258.1"/>
    <property type="molecule type" value="Genomic_DNA"/>
</dbReference>
<feature type="region of interest" description="Disordered" evidence="1">
    <location>
        <begin position="117"/>
        <end position="154"/>
    </location>
</feature>
<evidence type="ECO:0000313" key="2">
    <source>
        <dbReference type="EMBL" id="GFD23258.1"/>
    </source>
</evidence>
<feature type="non-terminal residue" evidence="2">
    <location>
        <position position="154"/>
    </location>
</feature>
<organism evidence="2">
    <name type="scientific">Tanacetum cinerariifolium</name>
    <name type="common">Dalmatian daisy</name>
    <name type="synonym">Chrysanthemum cinerariifolium</name>
    <dbReference type="NCBI Taxonomy" id="118510"/>
    <lineage>
        <taxon>Eukaryota</taxon>
        <taxon>Viridiplantae</taxon>
        <taxon>Streptophyta</taxon>
        <taxon>Embryophyta</taxon>
        <taxon>Tracheophyta</taxon>
        <taxon>Spermatophyta</taxon>
        <taxon>Magnoliopsida</taxon>
        <taxon>eudicotyledons</taxon>
        <taxon>Gunneridae</taxon>
        <taxon>Pentapetalae</taxon>
        <taxon>asterids</taxon>
        <taxon>campanulids</taxon>
        <taxon>Asterales</taxon>
        <taxon>Asteraceae</taxon>
        <taxon>Asteroideae</taxon>
        <taxon>Anthemideae</taxon>
        <taxon>Anthemidinae</taxon>
        <taxon>Tanacetum</taxon>
    </lineage>
</organism>
<evidence type="ECO:0000256" key="1">
    <source>
        <dbReference type="SAM" id="MobiDB-lite"/>
    </source>
</evidence>
<feature type="compositionally biased region" description="Basic and acidic residues" evidence="1">
    <location>
        <begin position="141"/>
        <end position="154"/>
    </location>
</feature>